<dbReference type="GO" id="GO:0046081">
    <property type="term" value="P:dUTP catabolic process"/>
    <property type="evidence" value="ECO:0007669"/>
    <property type="project" value="InterPro"/>
</dbReference>
<dbReference type="RefSeq" id="YP_010358810.1">
    <property type="nucleotide sequence ID" value="NC_062766.1"/>
</dbReference>
<dbReference type="Proteomes" id="UP000827429">
    <property type="component" value="Segment"/>
</dbReference>
<dbReference type="GO" id="GO:0000287">
    <property type="term" value="F:magnesium ion binding"/>
    <property type="evidence" value="ECO:0007669"/>
    <property type="project" value="InterPro"/>
</dbReference>
<dbReference type="GO" id="GO:0004170">
    <property type="term" value="F:dUTP diphosphatase activity"/>
    <property type="evidence" value="ECO:0007669"/>
    <property type="project" value="UniProtKB-EC"/>
</dbReference>
<dbReference type="KEGG" id="vg:75691376"/>
<dbReference type="InterPro" id="IPR008181">
    <property type="entry name" value="dUTPase"/>
</dbReference>
<evidence type="ECO:0000256" key="4">
    <source>
        <dbReference type="ARBA" id="ARBA00023080"/>
    </source>
</evidence>
<dbReference type="GO" id="GO:0006226">
    <property type="term" value="P:dUMP biosynthetic process"/>
    <property type="evidence" value="ECO:0007669"/>
    <property type="project" value="InterPro"/>
</dbReference>
<keyword evidence="7" id="KW-1185">Reference proteome</keyword>
<dbReference type="SUPFAM" id="SSF51283">
    <property type="entry name" value="dUTPase-like"/>
    <property type="match status" value="1"/>
</dbReference>
<dbReference type="Gene3D" id="2.70.40.10">
    <property type="match status" value="1"/>
</dbReference>
<protein>
    <recommendedName>
        <fullName evidence="2">dUTP diphosphatase</fullName>
        <ecNumber evidence="2">3.6.1.23</ecNumber>
    </recommendedName>
</protein>
<keyword evidence="3" id="KW-0378">Hydrolase</keyword>
<dbReference type="GeneID" id="75691376"/>
<evidence type="ECO:0000313" key="7">
    <source>
        <dbReference type="Proteomes" id="UP000827429"/>
    </source>
</evidence>
<dbReference type="InterPro" id="IPR036157">
    <property type="entry name" value="dUTPase-like_sf"/>
</dbReference>
<gene>
    <name evidence="6" type="primary">gp_15339</name>
</gene>
<dbReference type="InterPro" id="IPR033704">
    <property type="entry name" value="dUTPase_trimeric"/>
</dbReference>
<dbReference type="PANTHER" id="PTHR11241:SF0">
    <property type="entry name" value="DEOXYURIDINE 5'-TRIPHOSPHATE NUCLEOTIDOHYDROLASE"/>
    <property type="match status" value="1"/>
</dbReference>
<evidence type="ECO:0000313" key="6">
    <source>
        <dbReference type="EMBL" id="QWM89238.1"/>
    </source>
</evidence>
<dbReference type="InterPro" id="IPR029054">
    <property type="entry name" value="dUTPase-like"/>
</dbReference>
<proteinExistence type="inferred from homology"/>
<dbReference type="CDD" id="cd07557">
    <property type="entry name" value="trimeric_dUTPase"/>
    <property type="match status" value="1"/>
</dbReference>
<sequence>MGNLALAIANAIVDYDLGAVSTMDELYQQLDRDINHIEVKVYREDKSVPLPAYGKDGDCCMDIVAKSIEYDLIKDRWIVHTGLHFELPQHYEMEIRPRSSNTKYDVYIPNAPGTLDAGYRGELLAIFKRRDATVVQEGDIIDDIFPYNPGDRICQILVRRREEIHWHEVDNFEDLSVSKRGAGGFGHTGK</sequence>
<dbReference type="PANTHER" id="PTHR11241">
    <property type="entry name" value="DEOXYURIDINE 5'-TRIPHOSPHATE NUCLEOTIDOHYDROLASE"/>
    <property type="match status" value="1"/>
</dbReference>
<dbReference type="Pfam" id="PF00692">
    <property type="entry name" value="dUTPase"/>
    <property type="match status" value="1"/>
</dbReference>
<reference evidence="6 7" key="1">
    <citation type="submission" date="2021-04" db="EMBL/GenBank/DDBJ databases">
        <authorList>
            <person name="Shkoporov A.N."/>
            <person name="Stockdale S.R."/>
            <person name="Guerin E."/>
            <person name="Ross R.P."/>
            <person name="Hill C."/>
        </authorList>
    </citation>
    <scope>NUCLEOTIDE SEQUENCE [LARGE SCALE GENOMIC DNA]</scope>
    <source>
        <strain evidence="7">cr123_1</strain>
    </source>
</reference>
<organism evidence="6 7">
    <name type="scientific">uncultured phage cr123_1</name>
    <dbReference type="NCBI Taxonomy" id="2986401"/>
    <lineage>
        <taxon>Viruses</taxon>
        <taxon>Duplodnaviria</taxon>
        <taxon>Heunggongvirae</taxon>
        <taxon>Uroviricota</taxon>
        <taxon>Caudoviricetes</taxon>
        <taxon>Crassvirales</taxon>
        <taxon>Intestiviridae</taxon>
        <taxon>Crudevirinae</taxon>
        <taxon>Delmidovirus</taxon>
        <taxon>Delmidovirus copri</taxon>
    </lineage>
</organism>
<evidence type="ECO:0000256" key="2">
    <source>
        <dbReference type="ARBA" id="ARBA00012379"/>
    </source>
</evidence>
<comment type="similarity">
    <text evidence="1">Belongs to the dUTPase family.</text>
</comment>
<dbReference type="EMBL" id="MZ130476">
    <property type="protein sequence ID" value="QWM89238.1"/>
    <property type="molecule type" value="Genomic_DNA"/>
</dbReference>
<evidence type="ECO:0000256" key="3">
    <source>
        <dbReference type="ARBA" id="ARBA00022801"/>
    </source>
</evidence>
<evidence type="ECO:0000259" key="5">
    <source>
        <dbReference type="Pfam" id="PF00692"/>
    </source>
</evidence>
<name>A0AAE7RWI8_9CAUD</name>
<dbReference type="EC" id="3.6.1.23" evidence="2"/>
<accession>A0AAE7RWI8</accession>
<feature type="domain" description="dUTPase-like" evidence="5">
    <location>
        <begin position="48"/>
        <end position="189"/>
    </location>
</feature>
<keyword evidence="4" id="KW-0546">Nucleotide metabolism</keyword>
<evidence type="ECO:0000256" key="1">
    <source>
        <dbReference type="ARBA" id="ARBA00006581"/>
    </source>
</evidence>